<feature type="domain" description="Fibronectin type-III" evidence="2">
    <location>
        <begin position="493"/>
        <end position="586"/>
    </location>
</feature>
<dbReference type="SUPFAM" id="SSF49265">
    <property type="entry name" value="Fibronectin type III"/>
    <property type="match status" value="8"/>
</dbReference>
<dbReference type="PROSITE" id="PS50853">
    <property type="entry name" value="FN3"/>
    <property type="match status" value="8"/>
</dbReference>
<dbReference type="SMART" id="SM00060">
    <property type="entry name" value="FN3"/>
    <property type="match status" value="12"/>
</dbReference>
<feature type="domain" description="Fibronectin type-III" evidence="2">
    <location>
        <begin position="1214"/>
        <end position="1305"/>
    </location>
</feature>
<evidence type="ECO:0000313" key="3">
    <source>
        <dbReference type="EMBL" id="KAB7725407.1"/>
    </source>
</evidence>
<dbReference type="CDD" id="cd00063">
    <property type="entry name" value="FN3"/>
    <property type="match status" value="8"/>
</dbReference>
<accession>A0A7J5TSE2</accession>
<dbReference type="PANTHER" id="PTHR46708:SF2">
    <property type="entry name" value="FIBRONECTIN TYPE-III DOMAIN-CONTAINING PROTEIN"/>
    <property type="match status" value="1"/>
</dbReference>
<dbReference type="Gene3D" id="2.60.40.10">
    <property type="entry name" value="Immunoglobulins"/>
    <property type="match status" value="13"/>
</dbReference>
<feature type="domain" description="Fibronectin type-III" evidence="2">
    <location>
        <begin position="1122"/>
        <end position="1208"/>
    </location>
</feature>
<reference evidence="3 4" key="1">
    <citation type="submission" date="2019-10" db="EMBL/GenBank/DDBJ databases">
        <title>Rudanella paleaurantiibacter sp. nov., isolated from sludge.</title>
        <authorList>
            <person name="Xu S.Q."/>
        </authorList>
    </citation>
    <scope>NUCLEOTIDE SEQUENCE [LARGE SCALE GENOMIC DNA]</scope>
    <source>
        <strain evidence="3 4">HX-22-17</strain>
    </source>
</reference>
<sequence>MCGGKTILALELTNQPPPSMRYTFTNLVLFLSLVLVFVTTRSLAQTCATPTSLTETEMTTSQIRLNWQAVVGVSNYTLQYREVGTTTWTTSSPSGSSTFWYISTQYGKTYEWQIRANCASGSSSFSPLRTFTMTCPVPFGQSEVVGSTAAFLQWGYMSLPNGSSFNYNLQWRAVGAATWITISNHCCSAYNLNNLISGQAYEWRMQTICPEGGTTAYTTPRTFTTGCGTPSGFYYYASTSTSIGFGWQTFSGVTYEIRWRPSGNSNTTWNTITGITTMPYTLTGLTNNTTYEVQARAVCSPTDASGWSNSVNYTTSCQSPWIWGQSATNSSAQINWTAMGSGTQYRFIWRAASSPTSTTVNGITTSPYTLTGLSPGTVYQYQIQTLCSDGNVSGLSSMRSFTTSTCAMPTSLTETEMTTSSIRLNWQSVAGVNGYTLRFREVGAANWFTYGSSTTGAKVDVSYGKTYEWQVQSDCDASGSSDFSPLRTVTITCPIPFGQSELTEPTAATLQWRYMSMPNGSSFKYNLQWRVVGGANWTTVSNWGGQSYSLSNLTLGQAYEWRIQTICPEGGTTAYTSPRSFTTDCGTPGALWPQTFSSTSMKLSWASFPNVAYELRWRQSGNASNPWNTITGITSLPYDLTGLTNNTTYELQTRAICSTTDASGWSNSTNYVTSCQTPWVSSFNITPSSAQLNWSTTGGGTQYRLIWQAVGSPTSTTVNGITTSPFTLTGLSSGTAYQYQMQTLCSDGNVSGLSSMQSFTTLACTTPTGLTEVSAANGQAQLRWNAVPGLYRLWTRAVGTTNWTLQIDVSTSTTGTQTWWVGNLLSRVAYEWQVELVCSPTQSVTASRQFTIPCVAPTPSVPQVAGTAAQLSWQGASGDVYQIRWRPTGAANWTDANPVMNPSYLLTSLLSGQSYEYQVQRICEGVATGYSASQTFTTGCNPPTLWGASPSARGANLYWSGLSGVGTLYEVQYRPVGAAVWVSMSNTLSNNAVLTNLPISTAYEWQVRMLCSDGNSSPFSAPSSFTTTACNPPTFTAENSLFPDRADLSVGTRAGEIYQIQWRQTGSATWANSLTFATGTWPVSVTGLNSGVTYEWRVQTVCDVSITSPFTTPRLFTTGCFPPSGLGTSTPTRTLAGVSWNGNSAYNYQVRWKRQADPTWTVENPVAQTFFILSNLMPGTAYEWQLQIICSGTGSGYSTSQTFTTAGGAAGCDALSWIGANSVSVQAARVTWTGSVQGAQTEVQWRQAGTTAWPNSLTFSDATTFTNLLNLSPNTGYQLRARTLCPDGSTSGYVTSWFTTRAMGDPVYTVAPGLWFTNTIWSYLSWPNRFDSAEIRHEVTLPAGNSSQEAKQIKFAPGGKLIFGEGAKLRLGF</sequence>
<dbReference type="InterPro" id="IPR050991">
    <property type="entry name" value="ECM_Regulatory_Proteins"/>
</dbReference>
<feature type="domain" description="Fibronectin type-III" evidence="2">
    <location>
        <begin position="587"/>
        <end position="677"/>
    </location>
</feature>
<dbReference type="InterPro" id="IPR003961">
    <property type="entry name" value="FN3_dom"/>
</dbReference>
<dbReference type="Proteomes" id="UP000488299">
    <property type="component" value="Unassembled WGS sequence"/>
</dbReference>
<dbReference type="Pfam" id="PF00041">
    <property type="entry name" value="fn3"/>
    <property type="match status" value="3"/>
</dbReference>
<keyword evidence="1" id="KW-0677">Repeat</keyword>
<dbReference type="InterPro" id="IPR013783">
    <property type="entry name" value="Ig-like_fold"/>
</dbReference>
<feature type="domain" description="Fibronectin type-III" evidence="2">
    <location>
        <begin position="941"/>
        <end position="1030"/>
    </location>
</feature>
<feature type="domain" description="Fibronectin type-III" evidence="2">
    <location>
        <begin position="49"/>
        <end position="137"/>
    </location>
</feature>
<feature type="domain" description="Fibronectin type-III" evidence="2">
    <location>
        <begin position="678"/>
        <end position="764"/>
    </location>
</feature>
<evidence type="ECO:0000313" key="4">
    <source>
        <dbReference type="Proteomes" id="UP000488299"/>
    </source>
</evidence>
<gene>
    <name evidence="3" type="ORF">F5984_26190</name>
</gene>
<keyword evidence="4" id="KW-1185">Reference proteome</keyword>
<organism evidence="3 4">
    <name type="scientific">Rudanella paleaurantiibacter</name>
    <dbReference type="NCBI Taxonomy" id="2614655"/>
    <lineage>
        <taxon>Bacteria</taxon>
        <taxon>Pseudomonadati</taxon>
        <taxon>Bacteroidota</taxon>
        <taxon>Cytophagia</taxon>
        <taxon>Cytophagales</taxon>
        <taxon>Cytophagaceae</taxon>
        <taxon>Rudanella</taxon>
    </lineage>
</organism>
<evidence type="ECO:0000256" key="1">
    <source>
        <dbReference type="ARBA" id="ARBA00022737"/>
    </source>
</evidence>
<comment type="caution">
    <text evidence="3">The sequence shown here is derived from an EMBL/GenBank/DDBJ whole genome shotgun (WGS) entry which is preliminary data.</text>
</comment>
<feature type="domain" description="Fibronectin type-III" evidence="2">
    <location>
        <begin position="229"/>
        <end position="320"/>
    </location>
</feature>
<name>A0A7J5TSE2_9BACT</name>
<dbReference type="EMBL" id="WELI01000023">
    <property type="protein sequence ID" value="KAB7725407.1"/>
    <property type="molecule type" value="Genomic_DNA"/>
</dbReference>
<dbReference type="InterPro" id="IPR036116">
    <property type="entry name" value="FN3_sf"/>
</dbReference>
<evidence type="ECO:0000259" key="2">
    <source>
        <dbReference type="PROSITE" id="PS50853"/>
    </source>
</evidence>
<proteinExistence type="predicted"/>
<protein>
    <recommendedName>
        <fullName evidence="2">Fibronectin type-III domain-containing protein</fullName>
    </recommendedName>
</protein>
<dbReference type="PANTHER" id="PTHR46708">
    <property type="entry name" value="TENASCIN"/>
    <property type="match status" value="1"/>
</dbReference>